<dbReference type="EnsemblPlants" id="HORVU.MOREX.r3.6HG0558170.1">
    <property type="protein sequence ID" value="HORVU.MOREX.r3.6HG0558170.1.CDS1"/>
    <property type="gene ID" value="HORVU.MOREX.r3.6HG0558170"/>
</dbReference>
<dbReference type="AlphaFoldDB" id="A0A8I6XRX1"/>
<reference evidence="1" key="3">
    <citation type="submission" date="2022-01" db="UniProtKB">
        <authorList>
            <consortium name="EnsemblPlants"/>
        </authorList>
    </citation>
    <scope>IDENTIFICATION</scope>
    <source>
        <strain evidence="1">subsp. vulgare</strain>
    </source>
</reference>
<evidence type="ECO:0000313" key="1">
    <source>
        <dbReference type="EnsemblPlants" id="HORVU.MOREX.r3.6HG0558170.1.CDS1"/>
    </source>
</evidence>
<name>A0A8I6XRX1_HORVV</name>
<dbReference type="Gramene" id="HORVU.MOREX.r2.6HG0463660.1">
    <property type="protein sequence ID" value="HORVU.MOREX.r2.6HG0463660.1.CDS.1"/>
    <property type="gene ID" value="HORVU.MOREX.r2.6HG0463660"/>
</dbReference>
<keyword evidence="2" id="KW-1185">Reference proteome</keyword>
<evidence type="ECO:0000313" key="2">
    <source>
        <dbReference type="Proteomes" id="UP000011116"/>
    </source>
</evidence>
<protein>
    <submittedName>
        <fullName evidence="1">Uncharacterized protein</fullName>
    </submittedName>
</protein>
<organism evidence="1 2">
    <name type="scientific">Hordeum vulgare subsp. vulgare</name>
    <name type="common">Domesticated barley</name>
    <dbReference type="NCBI Taxonomy" id="112509"/>
    <lineage>
        <taxon>Eukaryota</taxon>
        <taxon>Viridiplantae</taxon>
        <taxon>Streptophyta</taxon>
        <taxon>Embryophyta</taxon>
        <taxon>Tracheophyta</taxon>
        <taxon>Spermatophyta</taxon>
        <taxon>Magnoliopsida</taxon>
        <taxon>Liliopsida</taxon>
        <taxon>Poales</taxon>
        <taxon>Poaceae</taxon>
        <taxon>BOP clade</taxon>
        <taxon>Pooideae</taxon>
        <taxon>Triticodae</taxon>
        <taxon>Triticeae</taxon>
        <taxon>Hordeinae</taxon>
        <taxon>Hordeum</taxon>
    </lineage>
</organism>
<reference evidence="1" key="2">
    <citation type="submission" date="2020-10" db="EMBL/GenBank/DDBJ databases">
        <authorList>
            <person name="Scholz U."/>
            <person name="Mascher M."/>
            <person name="Fiebig A."/>
        </authorList>
    </citation>
    <scope>NUCLEOTIDE SEQUENCE [LARGE SCALE GENOMIC DNA]</scope>
    <source>
        <strain evidence="1">cv. Morex</strain>
    </source>
</reference>
<dbReference type="Gramene" id="HORVU.MOREX.r3.6HG0558170.1">
    <property type="protein sequence ID" value="HORVU.MOREX.r3.6HG0558170.1.CDS1"/>
    <property type="gene ID" value="HORVU.MOREX.r3.6HG0558170"/>
</dbReference>
<accession>A0A8I6XRX1</accession>
<proteinExistence type="predicted"/>
<dbReference type="Proteomes" id="UP000011116">
    <property type="component" value="Chromosome 6H"/>
</dbReference>
<sequence length="91" mass="10170">MLHEDFTSTSQSSFYGRTLFMEERATQSRRFLVAGDVESGLDGEIAASECACDVAGDGEAGGDPAEERHPHRLRQARLHPPWHHRIQAQHN</sequence>
<reference evidence="2" key="1">
    <citation type="journal article" date="2012" name="Nature">
        <title>A physical, genetic and functional sequence assembly of the barley genome.</title>
        <authorList>
            <consortium name="The International Barley Genome Sequencing Consortium"/>
            <person name="Mayer K.F."/>
            <person name="Waugh R."/>
            <person name="Brown J.W."/>
            <person name="Schulman A."/>
            <person name="Langridge P."/>
            <person name="Platzer M."/>
            <person name="Fincher G.B."/>
            <person name="Muehlbauer G.J."/>
            <person name="Sato K."/>
            <person name="Close T.J."/>
            <person name="Wise R.P."/>
            <person name="Stein N."/>
        </authorList>
    </citation>
    <scope>NUCLEOTIDE SEQUENCE [LARGE SCALE GENOMIC DNA]</scope>
    <source>
        <strain evidence="2">cv. Morex</strain>
    </source>
</reference>